<dbReference type="PANTHER" id="PTHR33337:SF40">
    <property type="entry name" value="CENP-V_GFA DOMAIN-CONTAINING PROTEIN-RELATED"/>
    <property type="match status" value="1"/>
</dbReference>
<dbReference type="Gene3D" id="3.90.1590.10">
    <property type="entry name" value="glutathione-dependent formaldehyde- activating enzyme (gfa)"/>
    <property type="match status" value="1"/>
</dbReference>
<name>A0A0F7SI66_PHARH</name>
<protein>
    <submittedName>
        <fullName evidence="2">Mss4-like</fullName>
    </submittedName>
</protein>
<feature type="compositionally biased region" description="Acidic residues" evidence="1">
    <location>
        <begin position="188"/>
        <end position="201"/>
    </location>
</feature>
<sequence length="210" mass="24675">MPESEKEWRNSAPYVIDEETGLKPKDFNVHRGTCFCNKVKWGFSIKDALDSKQLHGAPYQWAAIFPKNKILFDKESIDYLQFYNSKTQENRHDMPCKVACSDCHSPIMDEGRNMCLVFPTLVEGIRTDRETAKAFEVKCHIFYDRRVELVHDGKPKWAEAKEDSDLLDDDGNKIQDHQDAPRKKKRDEEEDKKEDKEDKEEKEDKKDKDE</sequence>
<dbReference type="EMBL" id="LN483167">
    <property type="protein sequence ID" value="CDZ96974.1"/>
    <property type="molecule type" value="Genomic_DNA"/>
</dbReference>
<feature type="region of interest" description="Disordered" evidence="1">
    <location>
        <begin position="161"/>
        <end position="210"/>
    </location>
</feature>
<accession>A0A0F7SI66</accession>
<dbReference type="SUPFAM" id="SSF51316">
    <property type="entry name" value="Mss4-like"/>
    <property type="match status" value="1"/>
</dbReference>
<dbReference type="AlphaFoldDB" id="A0A0F7SI66"/>
<feature type="compositionally biased region" description="Basic and acidic residues" evidence="1">
    <location>
        <begin position="161"/>
        <end position="181"/>
    </location>
</feature>
<dbReference type="InterPro" id="IPR011057">
    <property type="entry name" value="Mss4-like_sf"/>
</dbReference>
<evidence type="ECO:0000256" key="1">
    <source>
        <dbReference type="SAM" id="MobiDB-lite"/>
    </source>
</evidence>
<organism evidence="2">
    <name type="scientific">Phaffia rhodozyma</name>
    <name type="common">Yeast</name>
    <name type="synonym">Xanthophyllomyces dendrorhous</name>
    <dbReference type="NCBI Taxonomy" id="264483"/>
    <lineage>
        <taxon>Eukaryota</taxon>
        <taxon>Fungi</taxon>
        <taxon>Dikarya</taxon>
        <taxon>Basidiomycota</taxon>
        <taxon>Agaricomycotina</taxon>
        <taxon>Tremellomycetes</taxon>
        <taxon>Cystofilobasidiales</taxon>
        <taxon>Mrakiaceae</taxon>
        <taxon>Phaffia</taxon>
    </lineage>
</organism>
<proteinExistence type="predicted"/>
<evidence type="ECO:0000313" key="2">
    <source>
        <dbReference type="EMBL" id="CDZ96974.1"/>
    </source>
</evidence>
<reference evidence="2" key="1">
    <citation type="submission" date="2014-08" db="EMBL/GenBank/DDBJ databases">
        <authorList>
            <person name="Sharma Rahul"/>
            <person name="Thines Marco"/>
        </authorList>
    </citation>
    <scope>NUCLEOTIDE SEQUENCE</scope>
</reference>
<dbReference type="PANTHER" id="PTHR33337">
    <property type="entry name" value="GFA DOMAIN-CONTAINING PROTEIN"/>
    <property type="match status" value="1"/>
</dbReference>